<keyword evidence="4" id="KW-0808">Transferase</keyword>
<organism evidence="12 13">
    <name type="scientific">Natronorubrum texcoconense</name>
    <dbReference type="NCBI Taxonomy" id="1095776"/>
    <lineage>
        <taxon>Archaea</taxon>
        <taxon>Methanobacteriati</taxon>
        <taxon>Methanobacteriota</taxon>
        <taxon>Stenosarchaea group</taxon>
        <taxon>Halobacteria</taxon>
        <taxon>Halobacteriales</taxon>
        <taxon>Natrialbaceae</taxon>
        <taxon>Natronorubrum</taxon>
    </lineage>
</organism>
<keyword evidence="13" id="KW-1185">Reference proteome</keyword>
<dbReference type="SUPFAM" id="SSF55781">
    <property type="entry name" value="GAF domain-like"/>
    <property type="match status" value="1"/>
</dbReference>
<dbReference type="InterPro" id="IPR031803">
    <property type="entry name" value="BAT_GAF/HTH-assoc"/>
</dbReference>
<dbReference type="CDD" id="cd00130">
    <property type="entry name" value="PAS"/>
    <property type="match status" value="3"/>
</dbReference>
<evidence type="ECO:0000256" key="9">
    <source>
        <dbReference type="SAM" id="MobiDB-lite"/>
    </source>
</evidence>
<dbReference type="InterPro" id="IPR013767">
    <property type="entry name" value="PAS_fold"/>
</dbReference>
<evidence type="ECO:0000256" key="2">
    <source>
        <dbReference type="ARBA" id="ARBA00012438"/>
    </source>
</evidence>
<dbReference type="OrthoDB" id="165911at2157"/>
<keyword evidence="5" id="KW-0418">Kinase</keyword>
<dbReference type="InterPro" id="IPR052162">
    <property type="entry name" value="Sensor_kinase/Photoreceptor"/>
</dbReference>
<feature type="region of interest" description="Disordered" evidence="9">
    <location>
        <begin position="105"/>
        <end position="131"/>
    </location>
</feature>
<evidence type="ECO:0000256" key="4">
    <source>
        <dbReference type="ARBA" id="ARBA00022679"/>
    </source>
</evidence>
<dbReference type="SUPFAM" id="SSF88659">
    <property type="entry name" value="Sigma3 and sigma4 domains of RNA polymerase sigma factors"/>
    <property type="match status" value="1"/>
</dbReference>
<dbReference type="PANTHER" id="PTHR43304:SF1">
    <property type="entry name" value="PAC DOMAIN-CONTAINING PROTEIN"/>
    <property type="match status" value="1"/>
</dbReference>
<dbReference type="Proteomes" id="UP000198882">
    <property type="component" value="Unassembled WGS sequence"/>
</dbReference>
<feature type="region of interest" description="Disordered" evidence="9">
    <location>
        <begin position="1"/>
        <end position="44"/>
    </location>
</feature>
<dbReference type="InterPro" id="IPR000700">
    <property type="entry name" value="PAS-assoc_C"/>
</dbReference>
<gene>
    <name evidence="12" type="ORF">SAMN04515672_1530</name>
</gene>
<feature type="coiled-coil region" evidence="8">
    <location>
        <begin position="451"/>
        <end position="478"/>
    </location>
</feature>
<dbReference type="SMART" id="SM00086">
    <property type="entry name" value="PAC"/>
    <property type="match status" value="2"/>
</dbReference>
<feature type="domain" description="PAS" evidence="10">
    <location>
        <begin position="332"/>
        <end position="402"/>
    </location>
</feature>
<feature type="compositionally biased region" description="Basic and acidic residues" evidence="9">
    <location>
        <begin position="1"/>
        <end position="10"/>
    </location>
</feature>
<keyword evidence="7" id="KW-0804">Transcription</keyword>
<dbReference type="EMBL" id="FNFE01000002">
    <property type="protein sequence ID" value="SDJ82406.1"/>
    <property type="molecule type" value="Genomic_DNA"/>
</dbReference>
<evidence type="ECO:0000256" key="1">
    <source>
        <dbReference type="ARBA" id="ARBA00000085"/>
    </source>
</evidence>
<feature type="domain" description="PAC" evidence="11">
    <location>
        <begin position="279"/>
        <end position="331"/>
    </location>
</feature>
<feature type="domain" description="PAS" evidence="10">
    <location>
        <begin position="52"/>
        <end position="122"/>
    </location>
</feature>
<dbReference type="AlphaFoldDB" id="A0A1G8WWF3"/>
<keyword evidence="3" id="KW-0597">Phosphoprotein</keyword>
<dbReference type="RefSeq" id="WP_090304113.1">
    <property type="nucleotide sequence ID" value="NZ_FNFE01000002.1"/>
</dbReference>
<keyword evidence="8" id="KW-0175">Coiled coil</keyword>
<dbReference type="SMART" id="SM00091">
    <property type="entry name" value="PAS"/>
    <property type="match status" value="3"/>
</dbReference>
<proteinExistence type="predicted"/>
<dbReference type="EC" id="2.7.13.3" evidence="2"/>
<dbReference type="GO" id="GO:0004673">
    <property type="term" value="F:protein histidine kinase activity"/>
    <property type="evidence" value="ECO:0007669"/>
    <property type="project" value="UniProtKB-EC"/>
</dbReference>
<dbReference type="Pfam" id="PF13185">
    <property type="entry name" value="GAF_2"/>
    <property type="match status" value="1"/>
</dbReference>
<name>A0A1G8WWF3_9EURY</name>
<feature type="region of interest" description="Disordered" evidence="9">
    <location>
        <begin position="147"/>
        <end position="171"/>
    </location>
</feature>
<keyword evidence="6" id="KW-0805">Transcription regulation</keyword>
<dbReference type="Pfam" id="PF00989">
    <property type="entry name" value="PAS"/>
    <property type="match status" value="1"/>
</dbReference>
<dbReference type="InterPro" id="IPR003018">
    <property type="entry name" value="GAF"/>
</dbReference>
<evidence type="ECO:0000313" key="13">
    <source>
        <dbReference type="Proteomes" id="UP000198882"/>
    </source>
</evidence>
<comment type="catalytic activity">
    <reaction evidence="1">
        <text>ATP + protein L-histidine = ADP + protein N-phospho-L-histidine.</text>
        <dbReference type="EC" id="2.7.13.3"/>
    </reaction>
</comment>
<feature type="domain" description="PAS" evidence="10">
    <location>
        <begin position="206"/>
        <end position="276"/>
    </location>
</feature>
<accession>A0A1G8WWF3</accession>
<dbReference type="Pfam" id="PF08448">
    <property type="entry name" value="PAS_4"/>
    <property type="match status" value="2"/>
</dbReference>
<evidence type="ECO:0000256" key="7">
    <source>
        <dbReference type="ARBA" id="ARBA00023163"/>
    </source>
</evidence>
<dbReference type="PROSITE" id="PS50112">
    <property type="entry name" value="PAS"/>
    <property type="match status" value="3"/>
</dbReference>
<evidence type="ECO:0000259" key="11">
    <source>
        <dbReference type="PROSITE" id="PS50113"/>
    </source>
</evidence>
<dbReference type="Gene3D" id="3.30.450.20">
    <property type="entry name" value="PAS domain"/>
    <property type="match status" value="3"/>
</dbReference>
<dbReference type="Pfam" id="PF04967">
    <property type="entry name" value="HTH_10"/>
    <property type="match status" value="1"/>
</dbReference>
<dbReference type="NCBIfam" id="TIGR00229">
    <property type="entry name" value="sensory_box"/>
    <property type="match status" value="3"/>
</dbReference>
<dbReference type="InterPro" id="IPR013656">
    <property type="entry name" value="PAS_4"/>
</dbReference>
<protein>
    <recommendedName>
        <fullName evidence="2">histidine kinase</fullName>
        <ecNumber evidence="2">2.7.13.3</ecNumber>
    </recommendedName>
</protein>
<evidence type="ECO:0000256" key="6">
    <source>
        <dbReference type="ARBA" id="ARBA00023015"/>
    </source>
</evidence>
<dbReference type="GO" id="GO:0006355">
    <property type="term" value="P:regulation of DNA-templated transcription"/>
    <property type="evidence" value="ECO:0007669"/>
    <property type="project" value="InterPro"/>
</dbReference>
<dbReference type="PROSITE" id="PS50113">
    <property type="entry name" value="PAC"/>
    <property type="match status" value="2"/>
</dbReference>
<dbReference type="Gene3D" id="3.30.450.40">
    <property type="match status" value="1"/>
</dbReference>
<dbReference type="InterPro" id="IPR029016">
    <property type="entry name" value="GAF-like_dom_sf"/>
</dbReference>
<evidence type="ECO:0000256" key="3">
    <source>
        <dbReference type="ARBA" id="ARBA00022553"/>
    </source>
</evidence>
<dbReference type="Pfam" id="PF15915">
    <property type="entry name" value="BAT"/>
    <property type="match status" value="1"/>
</dbReference>
<evidence type="ECO:0000259" key="10">
    <source>
        <dbReference type="PROSITE" id="PS50112"/>
    </source>
</evidence>
<dbReference type="InterPro" id="IPR007050">
    <property type="entry name" value="HTH_bacterioopsin"/>
</dbReference>
<dbReference type="PANTHER" id="PTHR43304">
    <property type="entry name" value="PHYTOCHROME-LIKE PROTEIN CPH1"/>
    <property type="match status" value="1"/>
</dbReference>
<dbReference type="InterPro" id="IPR013324">
    <property type="entry name" value="RNA_pol_sigma_r3/r4-like"/>
</dbReference>
<dbReference type="SUPFAM" id="SSF55785">
    <property type="entry name" value="PYP-like sensor domain (PAS domain)"/>
    <property type="match status" value="3"/>
</dbReference>
<evidence type="ECO:0000256" key="5">
    <source>
        <dbReference type="ARBA" id="ARBA00022777"/>
    </source>
</evidence>
<dbReference type="InterPro" id="IPR001610">
    <property type="entry name" value="PAC"/>
</dbReference>
<dbReference type="InterPro" id="IPR035965">
    <property type="entry name" value="PAS-like_dom_sf"/>
</dbReference>
<feature type="domain" description="PAC" evidence="11">
    <location>
        <begin position="405"/>
        <end position="457"/>
    </location>
</feature>
<evidence type="ECO:0000313" key="12">
    <source>
        <dbReference type="EMBL" id="SDJ82406.1"/>
    </source>
</evidence>
<evidence type="ECO:0000256" key="8">
    <source>
        <dbReference type="SAM" id="Coils"/>
    </source>
</evidence>
<reference evidence="13" key="1">
    <citation type="submission" date="2016-10" db="EMBL/GenBank/DDBJ databases">
        <authorList>
            <person name="Varghese N."/>
            <person name="Submissions S."/>
        </authorList>
    </citation>
    <scope>NUCLEOTIDE SEQUENCE [LARGE SCALE GENOMIC DNA]</scope>
    <source>
        <strain evidence="13">B4,CECT 8067,JCM 17497</strain>
    </source>
</reference>
<sequence>MTDSPSKCDDSATDSPSESDDSTSESPSGIGDGPDDADPPEDAVFPNGIDLDVRQLSALVSNHAVWLLDADGRVATWNERAAALTGYDEDEIVGTQYRVFFPSESRETGRPEQLLERARAEGRAEDDGWRRRNDGDRRWVREVVAPIRDDDGDGNGDAAVDRSREGSSSVRVGVGCGEESGHLRGYAIFVHDRTTEYERERELREEKAFTQSVFEAQPDIVYAFDADGNYAEWNDRVPEVTGYDEAELADMAPLEFVAPEHRERIAAAITRVLEEDTHVTAEADLLTKDGTRLPYEFNSARITDETGTVLGFTGIGRDVSDRKARERELREEKALTESVFEAQPDLLYAYDTDRGLIHWNDRFEQLTGYDTDELEGMNPLEFIAPPDREHIERAIERIMDDGERVTEEGRVLTKDGEHIPYEFNSARITDETGAVLGFTGVGRDITDRKIRERELERLERLNATIRTIDETMVAAETRDEIESAIVEAFAAADAYRFAIIGRVDTGVAPDRLPWEPQARAGIDADGVENVRSSFVDPTDDPDESPFETGTVHCYRHLRESDVDERRTDARDRDYGSVAVVPIVASGRAYGVLVVAARESAAFADREREVLQEFGGTIGHAINAMAVRRLLYLDTVVELEFESTDRQDVCIDLSARTGCRLSLEHVLPLTDERYVYYVTVGDADPERIRSVAGDHGSISEVRRIDTTGDDSHWEFVVQGPTITGLLADYGARMRSEVVEDGVASCVVQVSPDVEVRDVVETMTSVYPEMRLVSKRTDEQAVEPRGDFRRRLERELTTKQRTALEAAYYGGYFEWPTRNSDASEIADRLGIARQTFHQHLRVAQEKLLTAYLDSGETSNG</sequence>
<dbReference type="InterPro" id="IPR000014">
    <property type="entry name" value="PAS"/>
</dbReference>
<dbReference type="STRING" id="1095776.SAMN04515672_1530"/>